<name>A0A413RMW4_9CELL</name>
<dbReference type="PANTHER" id="PTHR35908:SF1">
    <property type="entry name" value="CONSERVED PROTEIN"/>
    <property type="match status" value="1"/>
</dbReference>
<reference evidence="2 3" key="1">
    <citation type="submission" date="2018-08" db="EMBL/GenBank/DDBJ databases">
        <title>Cellulomonas rhizosphaerae sp. nov., a novel actinomycete isolated from soil.</title>
        <authorList>
            <person name="Tian Y."/>
        </authorList>
    </citation>
    <scope>NUCLEOTIDE SEQUENCE [LARGE SCALE GENOMIC DNA]</scope>
    <source>
        <strain evidence="2 3">NEAU-TCZ24</strain>
    </source>
</reference>
<evidence type="ECO:0000313" key="2">
    <source>
        <dbReference type="EMBL" id="RHA42317.1"/>
    </source>
</evidence>
<keyword evidence="3" id="KW-1185">Reference proteome</keyword>
<protein>
    <recommendedName>
        <fullName evidence="1">Glyoxalase-like domain-containing protein</fullName>
    </recommendedName>
</protein>
<proteinExistence type="predicted"/>
<dbReference type="AlphaFoldDB" id="A0A413RMW4"/>
<dbReference type="SUPFAM" id="SSF54593">
    <property type="entry name" value="Glyoxalase/Bleomycin resistance protein/Dihydroxybiphenyl dioxygenase"/>
    <property type="match status" value="1"/>
</dbReference>
<dbReference type="Gene3D" id="3.10.180.10">
    <property type="entry name" value="2,3-Dihydroxybiphenyl 1,2-Dioxygenase, domain 1"/>
    <property type="match status" value="2"/>
</dbReference>
<dbReference type="EMBL" id="QWKP01000173">
    <property type="protein sequence ID" value="RHA42317.1"/>
    <property type="molecule type" value="Genomic_DNA"/>
</dbReference>
<evidence type="ECO:0000313" key="3">
    <source>
        <dbReference type="Proteomes" id="UP000283374"/>
    </source>
</evidence>
<evidence type="ECO:0000259" key="1">
    <source>
        <dbReference type="Pfam" id="PF18029"/>
    </source>
</evidence>
<dbReference type="RefSeq" id="WP_118766803.1">
    <property type="nucleotide sequence ID" value="NZ_QWKP01000173.1"/>
</dbReference>
<organism evidence="2 3">
    <name type="scientific">Cellulomonas rhizosphaerae</name>
    <dbReference type="NCBI Taxonomy" id="2293719"/>
    <lineage>
        <taxon>Bacteria</taxon>
        <taxon>Bacillati</taxon>
        <taxon>Actinomycetota</taxon>
        <taxon>Actinomycetes</taxon>
        <taxon>Micrococcales</taxon>
        <taxon>Cellulomonadaceae</taxon>
        <taxon>Cellulomonas</taxon>
    </lineage>
</organism>
<dbReference type="InterPro" id="IPR041581">
    <property type="entry name" value="Glyoxalase_6"/>
</dbReference>
<dbReference type="PANTHER" id="PTHR35908">
    <property type="entry name" value="HYPOTHETICAL FUSION PROTEIN"/>
    <property type="match status" value="1"/>
</dbReference>
<dbReference type="Pfam" id="PF18029">
    <property type="entry name" value="Glyoxalase_6"/>
    <property type="match status" value="2"/>
</dbReference>
<dbReference type="InterPro" id="IPR029068">
    <property type="entry name" value="Glyas_Bleomycin-R_OHBP_Dase"/>
</dbReference>
<accession>A0A413RMW4</accession>
<feature type="domain" description="Glyoxalase-like" evidence="1">
    <location>
        <begin position="84"/>
        <end position="174"/>
    </location>
</feature>
<dbReference type="Proteomes" id="UP000283374">
    <property type="component" value="Unassembled WGS sequence"/>
</dbReference>
<comment type="caution">
    <text evidence="2">The sequence shown here is derived from an EMBL/GenBank/DDBJ whole genome shotgun (WGS) entry which is preliminary data.</text>
</comment>
<dbReference type="OrthoDB" id="15077at2"/>
<sequence length="389" mass="41408">MANLEADWRVVDGSLAAWFDAPSLSAGSELAGRALELEPEALVDLRANGLRLRLASTDLADATSSAARELGLTANPSALQDLSIVLESPDPTAVAPFWQRALAYAPGDDGGLIDPLRRDFPVRVRRADESRPLRNRFHLDVVRPSAEVDKADLGEPYGPFGVCHADPDGNEVDLVPGDVLDESAADWQAVFSAVACYRTTSTTQQRDLAAAAASLADAMGFPLLIDLRPGLVILDSGKDQSDADAHGLAIDFPALAGAIQGAARDLGAVADPALPRCTQVVLDAADIPAVRAFWLAALGYVPDRREDLTDIIDPRRLNPVMMFQDFDVSDTDRARQRNRTHVELAVPTDVAQGRVAAALAAGGRLVDESAGRWRIDDSEGNELVVVSGP</sequence>
<gene>
    <name evidence="2" type="ORF">D1825_07425</name>
</gene>
<feature type="domain" description="Glyoxalase-like" evidence="1">
    <location>
        <begin position="279"/>
        <end position="385"/>
    </location>
</feature>